<evidence type="ECO:0000256" key="1">
    <source>
        <dbReference type="ARBA" id="ARBA00004123"/>
    </source>
</evidence>
<feature type="domain" description="HAT C-terminal dimerisation" evidence="7">
    <location>
        <begin position="535"/>
        <end position="616"/>
    </location>
</feature>
<gene>
    <name evidence="9" type="ORF">RD792_010512</name>
</gene>
<name>A0ABR0D3K2_9LAMI</name>
<dbReference type="PANTHER" id="PTHR46481:SF10">
    <property type="entry name" value="ZINC FINGER BED DOMAIN-CONTAINING PROTEIN 39"/>
    <property type="match status" value="1"/>
</dbReference>
<evidence type="ECO:0000313" key="10">
    <source>
        <dbReference type="Proteomes" id="UP001291926"/>
    </source>
</evidence>
<comment type="subcellular location">
    <subcellularLocation>
        <location evidence="1">Nucleus</location>
    </subcellularLocation>
</comment>
<evidence type="ECO:0000256" key="5">
    <source>
        <dbReference type="ARBA" id="ARBA00023125"/>
    </source>
</evidence>
<keyword evidence="5" id="KW-0238">DNA-binding</keyword>
<protein>
    <submittedName>
        <fullName evidence="9">Uncharacterized protein</fullName>
    </submittedName>
</protein>
<evidence type="ECO:0000259" key="8">
    <source>
        <dbReference type="Pfam" id="PF14372"/>
    </source>
</evidence>
<dbReference type="InterPro" id="IPR025525">
    <property type="entry name" value="hAT-like_transposase_RNase-H"/>
</dbReference>
<evidence type="ECO:0000256" key="3">
    <source>
        <dbReference type="ARBA" id="ARBA00022771"/>
    </source>
</evidence>
<feature type="domain" description="hAT-like transposase RNase-H fold" evidence="8">
    <location>
        <begin position="310"/>
        <end position="403"/>
    </location>
</feature>
<proteinExistence type="predicted"/>
<keyword evidence="2" id="KW-0479">Metal-binding</keyword>
<evidence type="ECO:0000256" key="6">
    <source>
        <dbReference type="ARBA" id="ARBA00023242"/>
    </source>
</evidence>
<dbReference type="InterPro" id="IPR012337">
    <property type="entry name" value="RNaseH-like_sf"/>
</dbReference>
<dbReference type="Proteomes" id="UP001291926">
    <property type="component" value="Unassembled WGS sequence"/>
</dbReference>
<comment type="caution">
    <text evidence="9">The sequence shown here is derived from an EMBL/GenBank/DDBJ whole genome shotgun (WGS) entry which is preliminary data.</text>
</comment>
<keyword evidence="6" id="KW-0539">Nucleus</keyword>
<evidence type="ECO:0000256" key="2">
    <source>
        <dbReference type="ARBA" id="ARBA00022723"/>
    </source>
</evidence>
<evidence type="ECO:0000313" key="9">
    <source>
        <dbReference type="EMBL" id="KAK4483326.1"/>
    </source>
</evidence>
<evidence type="ECO:0000256" key="4">
    <source>
        <dbReference type="ARBA" id="ARBA00022833"/>
    </source>
</evidence>
<reference evidence="9 10" key="1">
    <citation type="journal article" date="2023" name="bioRxiv">
        <title>Genome report: Whole genome sequence and annotation of Penstemon davidsonii.</title>
        <authorList>
            <person name="Ostevik K.L."/>
            <person name="Alabady M."/>
            <person name="Zhang M."/>
            <person name="Rausher M.D."/>
        </authorList>
    </citation>
    <scope>NUCLEOTIDE SEQUENCE [LARGE SCALE GENOMIC DNA]</scope>
    <source>
        <strain evidence="9">DNT005</strain>
        <tissue evidence="9">Whole leaf</tissue>
    </source>
</reference>
<keyword evidence="3" id="KW-0863">Zinc-finger</keyword>
<dbReference type="SUPFAM" id="SSF53098">
    <property type="entry name" value="Ribonuclease H-like"/>
    <property type="match status" value="1"/>
</dbReference>
<sequence length="619" mass="71478">MKGKNPFNRDLAYMSTHDGNEIPESGAEAVSKTFAMMISFEPNIPSMIIESPTFKEFVGTLNPRFQPGTLKVLKADCFRFYKEQSIKISEVLNNLDGLISLSVQRLKCRAGNVYMCLNAHFIGDSWKRKKWVLSVWNVTRHSLSDSILKSLAYWKIEDKISSITLKDGAHFDETVEKIKDFFQTKKTSMLNGHFLSICCSTGLINSILQGVFDLIQDTMDKVFEFINHCHELDQMNSLDTSTKLGKKLPQWHLYYLMLKEAQELHGRCDFSSQNDLSHEYRLSIDEWKRVEVICKLVDMLQNLGKLFKDKYCNASIILCNVQELNTSLRKEAVNAGDILVCEIIARMVEKLDRYWAHTFLLLAVAAVMDPRCKMLYIEYLSVKFPNSKLSNVLEAVQILFDDYVARTPQNDDFDEDYDFEECEKDICRGQKDYHPNKKKVVKTEKSEVEGKCDKPVFKVPKPILKEEEKEDHPKKKMKVETPICEVEGNAKESEEISKTRVEEKMEEIAKGKVVNSHLDGYQELVQSIVQPPKSDLKRYLEEPVEAWSQELNLLEWWRDASPKYPVLSKMARDILSIPLSVVSWSDSYETEEHKLDSYLSSSGETLLNAFMCVRSWQKN</sequence>
<dbReference type="EMBL" id="JAYDYQ010002534">
    <property type="protein sequence ID" value="KAK4483326.1"/>
    <property type="molecule type" value="Genomic_DNA"/>
</dbReference>
<keyword evidence="10" id="KW-1185">Reference proteome</keyword>
<keyword evidence="4" id="KW-0862">Zinc</keyword>
<dbReference type="InterPro" id="IPR008906">
    <property type="entry name" value="HATC_C_dom"/>
</dbReference>
<accession>A0ABR0D3K2</accession>
<organism evidence="9 10">
    <name type="scientific">Penstemon davidsonii</name>
    <dbReference type="NCBI Taxonomy" id="160366"/>
    <lineage>
        <taxon>Eukaryota</taxon>
        <taxon>Viridiplantae</taxon>
        <taxon>Streptophyta</taxon>
        <taxon>Embryophyta</taxon>
        <taxon>Tracheophyta</taxon>
        <taxon>Spermatophyta</taxon>
        <taxon>Magnoliopsida</taxon>
        <taxon>eudicotyledons</taxon>
        <taxon>Gunneridae</taxon>
        <taxon>Pentapetalae</taxon>
        <taxon>asterids</taxon>
        <taxon>lamiids</taxon>
        <taxon>Lamiales</taxon>
        <taxon>Plantaginaceae</taxon>
        <taxon>Cheloneae</taxon>
        <taxon>Penstemon</taxon>
    </lineage>
</organism>
<dbReference type="Pfam" id="PF14372">
    <property type="entry name" value="hAT-like_RNase-H"/>
    <property type="match status" value="1"/>
</dbReference>
<evidence type="ECO:0000259" key="7">
    <source>
        <dbReference type="Pfam" id="PF05699"/>
    </source>
</evidence>
<dbReference type="InterPro" id="IPR052035">
    <property type="entry name" value="ZnF_BED_domain_contain"/>
</dbReference>
<dbReference type="PANTHER" id="PTHR46481">
    <property type="entry name" value="ZINC FINGER BED DOMAIN-CONTAINING PROTEIN 4"/>
    <property type="match status" value="1"/>
</dbReference>
<dbReference type="Pfam" id="PF05699">
    <property type="entry name" value="Dimer_Tnp_hAT"/>
    <property type="match status" value="1"/>
</dbReference>